<protein>
    <submittedName>
        <fullName evidence="1">Uncharacterized protein</fullName>
    </submittedName>
</protein>
<dbReference type="RefSeq" id="WP_139294931.1">
    <property type="nucleotide sequence ID" value="NZ_LN889764.1"/>
</dbReference>
<evidence type="ECO:0000313" key="2">
    <source>
        <dbReference type="Proteomes" id="UP000184315"/>
    </source>
</evidence>
<proteinExistence type="predicted"/>
<gene>
    <name evidence="1" type="ORF">PL921480147</name>
</gene>
<dbReference type="OrthoDB" id="9553902at2"/>
<dbReference type="STRING" id="671072.PL921480147"/>
<sequence>MMTKLMARLEDATLSAKEKEQLEFLRSAATTRLRLYKEKLHDMLHDLEAVGKVKILGNRVLRYHSEYMVDITEETDDKIYEVINDFFPGASDTAKNVFQGLITQSLKSILDDASVGGKQVQALYVIPENGAIVRVDAKYWKYGFSEEGVIGNHKNVFCCLFAKSLVNHTKISLDELIHLVLEQADGIEVEEMIHEIREIWEKVQGLDEEAIFVDYCTNHALNYQADDSSQG</sequence>
<evidence type="ECO:0000313" key="1">
    <source>
        <dbReference type="EMBL" id="CUR36037.1"/>
    </source>
</evidence>
<keyword evidence="2" id="KW-1185">Reference proteome</keyword>
<dbReference type="EMBL" id="CZDF01000188">
    <property type="protein sequence ID" value="CUR36037.1"/>
    <property type="molecule type" value="Genomic_DNA"/>
</dbReference>
<accession>A0A1J1LTW8</accession>
<name>A0A1J1LTW8_9CYAN</name>
<dbReference type="AlphaFoldDB" id="A0A1J1LTW8"/>
<organism evidence="1 2">
    <name type="scientific">Planktothrix tepida PCC 9214</name>
    <dbReference type="NCBI Taxonomy" id="671072"/>
    <lineage>
        <taxon>Bacteria</taxon>
        <taxon>Bacillati</taxon>
        <taxon>Cyanobacteriota</taxon>
        <taxon>Cyanophyceae</taxon>
        <taxon>Oscillatoriophycideae</taxon>
        <taxon>Oscillatoriales</taxon>
        <taxon>Microcoleaceae</taxon>
        <taxon>Planktothrix</taxon>
    </lineage>
</organism>
<dbReference type="Proteomes" id="UP000184315">
    <property type="component" value="Unassembled WGS sequence"/>
</dbReference>
<reference evidence="2" key="1">
    <citation type="submission" date="2015-10" db="EMBL/GenBank/DDBJ databases">
        <authorList>
            <person name="Regsiter A."/>
            <person name="william w."/>
        </authorList>
    </citation>
    <scope>NUCLEOTIDE SEQUENCE [LARGE SCALE GENOMIC DNA]</scope>
</reference>